<dbReference type="EMBL" id="JTHE03000079">
    <property type="protein sequence ID" value="MCM1983906.1"/>
    <property type="molecule type" value="Genomic_DNA"/>
</dbReference>
<comment type="caution">
    <text evidence="2">The sequence shown here is derived from an EMBL/GenBank/DDBJ whole genome shotgun (WGS) entry which is preliminary data.</text>
</comment>
<organism evidence="2 3">
    <name type="scientific">Lyngbya confervoides BDU141951</name>
    <dbReference type="NCBI Taxonomy" id="1574623"/>
    <lineage>
        <taxon>Bacteria</taxon>
        <taxon>Bacillati</taxon>
        <taxon>Cyanobacteriota</taxon>
        <taxon>Cyanophyceae</taxon>
        <taxon>Oscillatoriophycideae</taxon>
        <taxon>Oscillatoriales</taxon>
        <taxon>Microcoleaceae</taxon>
        <taxon>Lyngbya</taxon>
    </lineage>
</organism>
<dbReference type="SMART" id="SM00506">
    <property type="entry name" value="A1pp"/>
    <property type="match status" value="1"/>
</dbReference>
<dbReference type="NCBIfam" id="NF001664">
    <property type="entry name" value="PRK00431.1-6"/>
    <property type="match status" value="1"/>
</dbReference>
<proteinExistence type="predicted"/>
<dbReference type="PROSITE" id="PS51154">
    <property type="entry name" value="MACRO"/>
    <property type="match status" value="1"/>
</dbReference>
<evidence type="ECO:0000313" key="2">
    <source>
        <dbReference type="EMBL" id="MCM1983906.1"/>
    </source>
</evidence>
<dbReference type="Proteomes" id="UP000031561">
    <property type="component" value="Unassembled WGS sequence"/>
</dbReference>
<feature type="domain" description="Macro" evidence="1">
    <location>
        <begin position="1"/>
        <end position="176"/>
    </location>
</feature>
<sequence length="179" mass="18880">MDRLQVITADITQLHVDVIVNAANERMLGGGGVDGAIHAAAGAALVAACRAVPEVRPGVRCPTGEARITPAFQLPARFVVHTVGPVWQGGQCGEPDLLAACYRASIQMAIAHNARSIAFPAISTGVYGYPLPAASQTAVRECAQGLQRHSSLEKILLVARRQSQADQIQQSLMDWFSGA</sequence>
<dbReference type="SUPFAM" id="SSF52949">
    <property type="entry name" value="Macro domain-like"/>
    <property type="match status" value="1"/>
</dbReference>
<dbReference type="Gene3D" id="3.40.220.10">
    <property type="entry name" value="Leucine Aminopeptidase, subunit E, domain 1"/>
    <property type="match status" value="1"/>
</dbReference>
<evidence type="ECO:0000259" key="1">
    <source>
        <dbReference type="PROSITE" id="PS51154"/>
    </source>
</evidence>
<dbReference type="InterPro" id="IPR043472">
    <property type="entry name" value="Macro_dom-like"/>
</dbReference>
<evidence type="ECO:0000313" key="3">
    <source>
        <dbReference type="Proteomes" id="UP000031561"/>
    </source>
</evidence>
<dbReference type="PANTHER" id="PTHR11106:SF27">
    <property type="entry name" value="MACRO DOMAIN-CONTAINING PROTEIN"/>
    <property type="match status" value="1"/>
</dbReference>
<dbReference type="Pfam" id="PF01661">
    <property type="entry name" value="Macro"/>
    <property type="match status" value="1"/>
</dbReference>
<accession>A0ABD4T630</accession>
<keyword evidence="3" id="KW-1185">Reference proteome</keyword>
<protein>
    <submittedName>
        <fullName evidence="2">O-acetyl-ADP-ribose deacetylase</fullName>
    </submittedName>
</protein>
<reference evidence="2 3" key="1">
    <citation type="journal article" date="2015" name="Genome Announc.">
        <title>Draft Genome Sequence of Filamentous Marine Cyanobacterium Lyngbya confervoides Strain BDU141951.</title>
        <authorList>
            <person name="Chandrababunaidu M.M."/>
            <person name="Sen D."/>
            <person name="Tripathy S."/>
        </authorList>
    </citation>
    <scope>NUCLEOTIDE SEQUENCE [LARGE SCALE GENOMIC DNA]</scope>
    <source>
        <strain evidence="2 3">BDU141951</strain>
    </source>
</reference>
<dbReference type="InterPro" id="IPR002589">
    <property type="entry name" value="Macro_dom"/>
</dbReference>
<gene>
    <name evidence="2" type="ORF">QQ91_0013875</name>
</gene>
<dbReference type="AlphaFoldDB" id="A0ABD4T630"/>
<name>A0ABD4T630_9CYAN</name>
<dbReference type="PANTHER" id="PTHR11106">
    <property type="entry name" value="GANGLIOSIDE INDUCED DIFFERENTIATION ASSOCIATED PROTEIN 2-RELATED"/>
    <property type="match status" value="1"/>
</dbReference>
<dbReference type="RefSeq" id="WP_166275566.1">
    <property type="nucleotide sequence ID" value="NZ_JTHE03000079.1"/>
</dbReference>